<proteinExistence type="predicted"/>
<comment type="caution">
    <text evidence="2">The sequence shown here is derived from an EMBL/GenBank/DDBJ whole genome shotgun (WGS) entry which is preliminary data.</text>
</comment>
<dbReference type="AlphaFoldDB" id="A3HTL2"/>
<reference evidence="2 3" key="1">
    <citation type="journal article" date="2011" name="J. Bacteriol.">
        <title>Complete genome sequence of Algoriphagus sp. PR1, bacterial prey of a colony-forming choanoflagellate.</title>
        <authorList>
            <person name="Alegado R.A."/>
            <person name="Ferriera S."/>
            <person name="Nusbaum C."/>
            <person name="Young S.K."/>
            <person name="Zeng Q."/>
            <person name="Imamovic A."/>
            <person name="Fairclough S.R."/>
            <person name="King N."/>
        </authorList>
    </citation>
    <scope>NUCLEOTIDE SEQUENCE [LARGE SCALE GENOMIC DNA]</scope>
    <source>
        <strain evidence="2 3">PR1</strain>
    </source>
</reference>
<dbReference type="RefSeq" id="WP_008201171.1">
    <property type="nucleotide sequence ID" value="NZ_CM001023.1"/>
</dbReference>
<dbReference type="InterPro" id="IPR027267">
    <property type="entry name" value="AH/BAR_dom_sf"/>
</dbReference>
<evidence type="ECO:0000313" key="3">
    <source>
        <dbReference type="Proteomes" id="UP000003919"/>
    </source>
</evidence>
<protein>
    <submittedName>
        <fullName evidence="2">Uncharacterized protein</fullName>
    </submittedName>
</protein>
<gene>
    <name evidence="2" type="ORF">ALPR1_13205</name>
</gene>
<dbReference type="Gene3D" id="1.20.1270.60">
    <property type="entry name" value="Arfaptin homology (AH) domain/BAR domain"/>
    <property type="match status" value="1"/>
</dbReference>
<dbReference type="HOGENOM" id="CLU_992617_0_0_10"/>
<evidence type="ECO:0000256" key="1">
    <source>
        <dbReference type="SAM" id="Coils"/>
    </source>
</evidence>
<dbReference type="SUPFAM" id="SSF103657">
    <property type="entry name" value="BAR/IMD domain-like"/>
    <property type="match status" value="1"/>
</dbReference>
<organism evidence="2 3">
    <name type="scientific">Algoriphagus machipongonensis</name>
    <dbReference type="NCBI Taxonomy" id="388413"/>
    <lineage>
        <taxon>Bacteria</taxon>
        <taxon>Pseudomonadati</taxon>
        <taxon>Bacteroidota</taxon>
        <taxon>Cytophagia</taxon>
        <taxon>Cytophagales</taxon>
        <taxon>Cyclobacteriaceae</taxon>
        <taxon>Algoriphagus</taxon>
    </lineage>
</organism>
<name>A3HTL2_9BACT</name>
<dbReference type="STRING" id="388413.ALPR1_13205"/>
<keyword evidence="3" id="KW-1185">Reference proteome</keyword>
<feature type="coiled-coil region" evidence="1">
    <location>
        <begin position="4"/>
        <end position="53"/>
    </location>
</feature>
<sequence>MSFLDDLKNVADTVKKDFESVEDELKKDMKSVLKDLEKDWESFEEEVKKILAEAEKSEADLFSKAKSYFDSNKDALKIEAIASTVKSDLTTLGNDLDKIKSSLHTLIDEAESQSSDDYKYLKDTYLKPIGKLIKDVIDEFDSVSVGITEEVSGIIGESQIVSLGYKFSGDDDVRISSQTGISFGAEEGAEVGVFLGIWTHGPKALKGAMFSFDLEGDDGVGVGVKVYFDVLALLEYMLDEALGKKNSDWGFRGIILIGTAGEVAEASGEISANMTYRVPN</sequence>
<evidence type="ECO:0000313" key="2">
    <source>
        <dbReference type="EMBL" id="EAZ83180.1"/>
    </source>
</evidence>
<keyword evidence="1" id="KW-0175">Coiled coil</keyword>
<accession>A3HTL2</accession>
<dbReference type="Proteomes" id="UP000003919">
    <property type="component" value="Unassembled WGS sequence"/>
</dbReference>
<dbReference type="EMBL" id="AAXU02000001">
    <property type="protein sequence ID" value="EAZ83180.1"/>
    <property type="molecule type" value="Genomic_DNA"/>
</dbReference>